<dbReference type="GO" id="GO:0005829">
    <property type="term" value="C:cytosol"/>
    <property type="evidence" value="ECO:0007669"/>
    <property type="project" value="TreeGrafter"/>
</dbReference>
<dbReference type="PROSITE" id="PS51409">
    <property type="entry name" value="ARGINASE_2"/>
    <property type="match status" value="1"/>
</dbReference>
<protein>
    <submittedName>
        <fullName evidence="5">Arginase</fullName>
        <ecNumber evidence="5">3.5.3.1</ecNumber>
    </submittedName>
</protein>
<dbReference type="Proteomes" id="UP000248536">
    <property type="component" value="Chromosome"/>
</dbReference>
<gene>
    <name evidence="5" type="primary">rocF</name>
    <name evidence="5" type="ORF">HME9304_00113</name>
</gene>
<dbReference type="RefSeq" id="WP_112376737.1">
    <property type="nucleotide sequence ID" value="NZ_CP030104.1"/>
</dbReference>
<dbReference type="CDD" id="cd09999">
    <property type="entry name" value="Arginase-like_1"/>
    <property type="match status" value="1"/>
</dbReference>
<accession>A0A2Z4LMZ8</accession>
<evidence type="ECO:0000313" key="5">
    <source>
        <dbReference type="EMBL" id="AWX43126.1"/>
    </source>
</evidence>
<dbReference type="GO" id="GO:0004053">
    <property type="term" value="F:arginase activity"/>
    <property type="evidence" value="ECO:0007669"/>
    <property type="project" value="UniProtKB-EC"/>
</dbReference>
<reference evidence="5 6" key="1">
    <citation type="submission" date="2018-06" db="EMBL/GenBank/DDBJ databases">
        <title>Spongiibacterium sp. HME9304 Genome sequencing and assembly.</title>
        <authorList>
            <person name="Kang H."/>
            <person name="Kim H."/>
            <person name="Joh K."/>
        </authorList>
    </citation>
    <scope>NUCLEOTIDE SEQUENCE [LARGE SCALE GENOMIC DNA]</scope>
    <source>
        <strain evidence="5 6">HME9304</strain>
    </source>
</reference>
<evidence type="ECO:0000256" key="1">
    <source>
        <dbReference type="ARBA" id="ARBA00022723"/>
    </source>
</evidence>
<comment type="similarity">
    <text evidence="4">Belongs to the arginase family.</text>
</comment>
<dbReference type="AlphaFoldDB" id="A0A2Z4LMZ8"/>
<keyword evidence="2 5" id="KW-0378">Hydrolase</keyword>
<dbReference type="Pfam" id="PF00491">
    <property type="entry name" value="Arginase"/>
    <property type="match status" value="1"/>
</dbReference>
<dbReference type="InterPro" id="IPR023696">
    <property type="entry name" value="Ureohydrolase_dom_sf"/>
</dbReference>
<dbReference type="GO" id="GO:0030145">
    <property type="term" value="F:manganese ion binding"/>
    <property type="evidence" value="ECO:0007669"/>
    <property type="project" value="TreeGrafter"/>
</dbReference>
<keyword evidence="1" id="KW-0479">Metal-binding</keyword>
<name>A0A2Z4LMZ8_9FLAO</name>
<proteinExistence type="inferred from homology"/>
<dbReference type="Gene3D" id="3.40.800.10">
    <property type="entry name" value="Ureohydrolase domain"/>
    <property type="match status" value="1"/>
</dbReference>
<dbReference type="EMBL" id="CP030104">
    <property type="protein sequence ID" value="AWX43126.1"/>
    <property type="molecule type" value="Genomic_DNA"/>
</dbReference>
<dbReference type="OrthoDB" id="9788689at2"/>
<dbReference type="InterPro" id="IPR006035">
    <property type="entry name" value="Ureohydrolase"/>
</dbReference>
<keyword evidence="6" id="KW-1185">Reference proteome</keyword>
<evidence type="ECO:0000313" key="6">
    <source>
        <dbReference type="Proteomes" id="UP000248536"/>
    </source>
</evidence>
<sequence length="268" mass="30444">MKIYFPQWQGSGEGESIEAGAKTILDYLNDAGFVQIPLSRLSAGKNGIQKFTINNYDAIVEQLTRLKQFISKENPTRIQTIGGDCGLEIIPVSYLNQKYPDLGIIWFDAHADINRPCDSGSCNFHGMPLRTLLGEGEPNMNPLLFSTIQDKQIHYVGLRDIDHKEKIRLKKGDIYHPKKLDVQDLVRTLQSKNIKNLYLHFDFDCLEPSDYDKTYYQVPDGVKIKDAENYILTLKENFNVVGTSVLESIATKIEELKPIDAILKFLMA</sequence>
<keyword evidence="3" id="KW-0464">Manganese</keyword>
<dbReference type="PANTHER" id="PTHR43782:SF3">
    <property type="entry name" value="ARGINASE"/>
    <property type="match status" value="1"/>
</dbReference>
<dbReference type="KEGG" id="spon:HME9304_00113"/>
<dbReference type="PRINTS" id="PR00116">
    <property type="entry name" value="ARGINASE"/>
</dbReference>
<evidence type="ECO:0000256" key="2">
    <source>
        <dbReference type="ARBA" id="ARBA00022801"/>
    </source>
</evidence>
<dbReference type="PANTHER" id="PTHR43782">
    <property type="entry name" value="ARGINASE"/>
    <property type="match status" value="1"/>
</dbReference>
<dbReference type="SUPFAM" id="SSF52768">
    <property type="entry name" value="Arginase/deacetylase"/>
    <property type="match status" value="1"/>
</dbReference>
<evidence type="ECO:0000256" key="4">
    <source>
        <dbReference type="PROSITE-ProRule" id="PRU00742"/>
    </source>
</evidence>
<organism evidence="5 6">
    <name type="scientific">Flagellimonas maritima</name>
    <dbReference type="NCBI Taxonomy" id="1383885"/>
    <lineage>
        <taxon>Bacteria</taxon>
        <taxon>Pseudomonadati</taxon>
        <taxon>Bacteroidota</taxon>
        <taxon>Flavobacteriia</taxon>
        <taxon>Flavobacteriales</taxon>
        <taxon>Flavobacteriaceae</taxon>
        <taxon>Flagellimonas</taxon>
    </lineage>
</organism>
<evidence type="ECO:0000256" key="3">
    <source>
        <dbReference type="ARBA" id="ARBA00023211"/>
    </source>
</evidence>
<dbReference type="EC" id="3.5.3.1" evidence="5"/>